<sequence length="302" mass="33773">MRRSVSFKQDATVVIVGAGPAGIATAIQLKHCGISPVIFEKGEPGGLLRNANSVENYPGFPHRISGLQLARIFRKQLRRSGVKILCDEVLKVDYKHKRFLVRTRDRLISTRFLVVASGSEPRRLEGVEISGSVDNRIFYEVINLLHQSRKSIAIIGAGDAAFDYALNLAKRNNVVIFNRSMRVRSIPSLFRAISKVKNITYITKATIKRILKNRSGLRLLCQTESKVQEFQVSYLLVAIGRKPALGFLSQGLIENRKRLIARGRLYFVGDVKNGHCRQTGIAVGDGIRAGLSIYQRLCREEV</sequence>
<proteinExistence type="predicted"/>
<dbReference type="InterPro" id="IPR023753">
    <property type="entry name" value="FAD/NAD-binding_dom"/>
</dbReference>
<accession>A0A1V4QG88</accession>
<feature type="domain" description="FAD/NAD(P)-binding" evidence="3">
    <location>
        <begin position="12"/>
        <end position="275"/>
    </location>
</feature>
<name>A0A1V4QG88_UNCW3</name>
<dbReference type="Pfam" id="PF07992">
    <property type="entry name" value="Pyr_redox_2"/>
    <property type="match status" value="1"/>
</dbReference>
<dbReference type="InterPro" id="IPR036188">
    <property type="entry name" value="FAD/NAD-bd_sf"/>
</dbReference>
<reference evidence="5" key="1">
    <citation type="submission" date="2017-01" db="EMBL/GenBank/DDBJ databases">
        <title>Novel pathways for hydrocarbon cycling and metabolic interdependencies in hydrothermal sediment communities.</title>
        <authorList>
            <person name="Dombrowski N."/>
            <person name="Seitz K."/>
            <person name="Teske A."/>
            <person name="Baker B."/>
        </authorList>
    </citation>
    <scope>NUCLEOTIDE SEQUENCE [LARGE SCALE GENOMIC DNA]</scope>
</reference>
<dbReference type="SUPFAM" id="SSF51905">
    <property type="entry name" value="FAD/NAD(P)-binding domain"/>
    <property type="match status" value="1"/>
</dbReference>
<evidence type="ECO:0000259" key="3">
    <source>
        <dbReference type="Pfam" id="PF07992"/>
    </source>
</evidence>
<dbReference type="PRINTS" id="PR00368">
    <property type="entry name" value="FADPNR"/>
</dbReference>
<dbReference type="AlphaFoldDB" id="A0A1V4QG88"/>
<dbReference type="Gene3D" id="3.50.50.60">
    <property type="entry name" value="FAD/NAD(P)-binding domain"/>
    <property type="match status" value="2"/>
</dbReference>
<gene>
    <name evidence="4" type="ORF">BXT86_04150</name>
</gene>
<dbReference type="InterPro" id="IPR050097">
    <property type="entry name" value="Ferredoxin-NADP_redctase_2"/>
</dbReference>
<evidence type="ECO:0000313" key="4">
    <source>
        <dbReference type="EMBL" id="OPX17875.1"/>
    </source>
</evidence>
<organism evidence="4 5">
    <name type="scientific">candidate division WOR-3 bacterium 4484_100</name>
    <dbReference type="NCBI Taxonomy" id="1936077"/>
    <lineage>
        <taxon>Bacteria</taxon>
        <taxon>Bacteria division WOR-3</taxon>
    </lineage>
</organism>
<protein>
    <recommendedName>
        <fullName evidence="3">FAD/NAD(P)-binding domain-containing protein</fullName>
    </recommendedName>
</protein>
<evidence type="ECO:0000313" key="5">
    <source>
        <dbReference type="Proteomes" id="UP000191663"/>
    </source>
</evidence>
<dbReference type="PRINTS" id="PR00469">
    <property type="entry name" value="PNDRDTASEII"/>
</dbReference>
<evidence type="ECO:0000256" key="1">
    <source>
        <dbReference type="ARBA" id="ARBA00022630"/>
    </source>
</evidence>
<comment type="caution">
    <text evidence="4">The sequence shown here is derived from an EMBL/GenBank/DDBJ whole genome shotgun (WGS) entry which is preliminary data.</text>
</comment>
<dbReference type="Proteomes" id="UP000191663">
    <property type="component" value="Unassembled WGS sequence"/>
</dbReference>
<keyword evidence="2" id="KW-0560">Oxidoreductase</keyword>
<dbReference type="PANTHER" id="PTHR48105">
    <property type="entry name" value="THIOREDOXIN REDUCTASE 1-RELATED-RELATED"/>
    <property type="match status" value="1"/>
</dbReference>
<keyword evidence="1" id="KW-0285">Flavoprotein</keyword>
<dbReference type="GO" id="GO:0016491">
    <property type="term" value="F:oxidoreductase activity"/>
    <property type="evidence" value="ECO:0007669"/>
    <property type="project" value="UniProtKB-KW"/>
</dbReference>
<evidence type="ECO:0000256" key="2">
    <source>
        <dbReference type="ARBA" id="ARBA00023002"/>
    </source>
</evidence>
<dbReference type="EMBL" id="MUKB01000067">
    <property type="protein sequence ID" value="OPX17875.1"/>
    <property type="molecule type" value="Genomic_DNA"/>
</dbReference>